<evidence type="ECO:0000313" key="2">
    <source>
        <dbReference type="Proteomes" id="UP000192418"/>
    </source>
</evidence>
<name>A0A1W1ZP33_9BACT</name>
<dbReference type="STRING" id="1121400.SAMN02746065_10361"/>
<organism evidence="1 2">
    <name type="scientific">Desulfocicer vacuolatum DSM 3385</name>
    <dbReference type="NCBI Taxonomy" id="1121400"/>
    <lineage>
        <taxon>Bacteria</taxon>
        <taxon>Pseudomonadati</taxon>
        <taxon>Thermodesulfobacteriota</taxon>
        <taxon>Desulfobacteria</taxon>
        <taxon>Desulfobacterales</taxon>
        <taxon>Desulfobacteraceae</taxon>
        <taxon>Desulfocicer</taxon>
    </lineage>
</organism>
<keyword evidence="2" id="KW-1185">Reference proteome</keyword>
<sequence>MCTGNKFLDKPMIYKDYADNRGAYGVFFCNAWGVTLIELMATLAIISILSTGIIPLSQVVYKRTRELELRNDLRLIRTAIDEYKQLVDEQIIPVDKGKSGYPETLEVLVEGVDLNQAVKVKKKFLRRIPPDPMTESGQWGLRSYADAPDSRIWGGQDVYDVYSLSDKTALDGSLYRDW</sequence>
<reference evidence="1 2" key="1">
    <citation type="submission" date="2017-04" db="EMBL/GenBank/DDBJ databases">
        <authorList>
            <person name="Afonso C.L."/>
            <person name="Miller P.J."/>
            <person name="Scott M.A."/>
            <person name="Spackman E."/>
            <person name="Goraichik I."/>
            <person name="Dimitrov K.M."/>
            <person name="Suarez D.L."/>
            <person name="Swayne D.E."/>
        </authorList>
    </citation>
    <scope>NUCLEOTIDE SEQUENCE [LARGE SCALE GENOMIC DNA]</scope>
    <source>
        <strain evidence="1 2">DSM 3385</strain>
    </source>
</reference>
<dbReference type="InterPro" id="IPR012902">
    <property type="entry name" value="N_methyl_site"/>
</dbReference>
<dbReference type="EMBL" id="FWXY01000003">
    <property type="protein sequence ID" value="SMC50013.1"/>
    <property type="molecule type" value="Genomic_DNA"/>
</dbReference>
<dbReference type="SUPFAM" id="SSF54523">
    <property type="entry name" value="Pili subunits"/>
    <property type="match status" value="1"/>
</dbReference>
<dbReference type="Gene3D" id="3.30.700.10">
    <property type="entry name" value="Glycoprotein, Type 4 Pilin"/>
    <property type="match status" value="1"/>
</dbReference>
<dbReference type="InterPro" id="IPR045584">
    <property type="entry name" value="Pilin-like"/>
</dbReference>
<protein>
    <submittedName>
        <fullName evidence="1">General secretion pathway protein G</fullName>
    </submittedName>
</protein>
<gene>
    <name evidence="1" type="ORF">SAMN02746065_10361</name>
</gene>
<dbReference type="Proteomes" id="UP000192418">
    <property type="component" value="Unassembled WGS sequence"/>
</dbReference>
<evidence type="ECO:0000313" key="1">
    <source>
        <dbReference type="EMBL" id="SMC50013.1"/>
    </source>
</evidence>
<dbReference type="NCBIfam" id="TIGR02532">
    <property type="entry name" value="IV_pilin_GFxxxE"/>
    <property type="match status" value="1"/>
</dbReference>
<accession>A0A1W1ZP33</accession>
<dbReference type="AlphaFoldDB" id="A0A1W1ZP33"/>
<proteinExistence type="predicted"/>